<keyword evidence="4" id="KW-1185">Reference proteome</keyword>
<reference evidence="4" key="1">
    <citation type="journal article" date="2019" name="Int. J. Syst. Evol. Microbiol.">
        <title>The Global Catalogue of Microorganisms (GCM) 10K type strain sequencing project: providing services to taxonomists for standard genome sequencing and annotation.</title>
        <authorList>
            <consortium name="The Broad Institute Genomics Platform"/>
            <consortium name="The Broad Institute Genome Sequencing Center for Infectious Disease"/>
            <person name="Wu L."/>
            <person name="Ma J."/>
        </authorList>
    </citation>
    <scope>NUCLEOTIDE SEQUENCE [LARGE SCALE GENOMIC DNA]</scope>
    <source>
        <strain evidence="4">JCM 18123</strain>
    </source>
</reference>
<dbReference type="PANTHER" id="PTHR36151:SF3">
    <property type="entry name" value="ER-BOUND OXYGENASE MPAB_MPAB'_RUBBER OXYGENASE CATALYTIC DOMAIN-CONTAINING PROTEIN"/>
    <property type="match status" value="1"/>
</dbReference>
<name>A0ABP9GDS2_9ACTN</name>
<evidence type="ECO:0000259" key="2">
    <source>
        <dbReference type="Pfam" id="PF09995"/>
    </source>
</evidence>
<feature type="compositionally biased region" description="Basic and acidic residues" evidence="1">
    <location>
        <begin position="279"/>
        <end position="288"/>
    </location>
</feature>
<comment type="caution">
    <text evidence="3">The sequence shown here is derived from an EMBL/GenBank/DDBJ whole genome shotgun (WGS) entry which is preliminary data.</text>
</comment>
<dbReference type="Pfam" id="PF09995">
    <property type="entry name" value="MPAB_Lcp_cat"/>
    <property type="match status" value="1"/>
</dbReference>
<gene>
    <name evidence="3" type="ORF">GCM10023224_19430</name>
</gene>
<feature type="region of interest" description="Disordered" evidence="1">
    <location>
        <begin position="278"/>
        <end position="297"/>
    </location>
</feature>
<dbReference type="Proteomes" id="UP001499993">
    <property type="component" value="Unassembled WGS sequence"/>
</dbReference>
<evidence type="ECO:0000256" key="1">
    <source>
        <dbReference type="SAM" id="MobiDB-lite"/>
    </source>
</evidence>
<feature type="domain" description="ER-bound oxygenase mpaB/mpaB'/Rubber oxygenase catalytic" evidence="2">
    <location>
        <begin position="36"/>
        <end position="251"/>
    </location>
</feature>
<protein>
    <submittedName>
        <fullName evidence="3">Oxygenase MpaB family protein</fullName>
    </submittedName>
</protein>
<feature type="region of interest" description="Disordered" evidence="1">
    <location>
        <begin position="1"/>
        <end position="23"/>
    </location>
</feature>
<accession>A0ABP9GDS2</accession>
<dbReference type="InterPro" id="IPR018713">
    <property type="entry name" value="MPAB/Lcp_cat_dom"/>
</dbReference>
<evidence type="ECO:0000313" key="4">
    <source>
        <dbReference type="Proteomes" id="UP001499993"/>
    </source>
</evidence>
<organism evidence="3 4">
    <name type="scientific">Streptomonospora halophila</name>
    <dbReference type="NCBI Taxonomy" id="427369"/>
    <lineage>
        <taxon>Bacteria</taxon>
        <taxon>Bacillati</taxon>
        <taxon>Actinomycetota</taxon>
        <taxon>Actinomycetes</taxon>
        <taxon>Streptosporangiales</taxon>
        <taxon>Nocardiopsidaceae</taxon>
        <taxon>Streptomonospora</taxon>
    </lineage>
</organism>
<evidence type="ECO:0000313" key="3">
    <source>
        <dbReference type="EMBL" id="GAA4938304.1"/>
    </source>
</evidence>
<dbReference type="EMBL" id="BAABIK010000008">
    <property type="protein sequence ID" value="GAA4938304.1"/>
    <property type="molecule type" value="Genomic_DNA"/>
</dbReference>
<dbReference type="PANTHER" id="PTHR36151">
    <property type="entry name" value="BLR2777 PROTEIN"/>
    <property type="match status" value="1"/>
</dbReference>
<proteinExistence type="predicted"/>
<sequence length="297" mass="33049">MSRLAAAGSAANPSSMVTVGDKRRARAGAPAQRVYREAVVLGAAAYAILLQIAHPGVGQGVADHSDFAQRPVDRLRGTLVFVYGLVYGTEEEADRVARIVRAIHKRVTGPGYSARDPELQVWVAATLYACNMHVYELVFGPLAPEDKDEVYRHSAVFATSLGCPPDRWPATRADFDRYWADMIGAIEVNDTARAIARDLFHPANPVVRALVRVQRFLASGLLPEHVRAGFGLEWGPIHQRRFDRLVAAVRTVYPRLPLTVRTLPRDYYLHDMRRRAARGGRDRTERRGPGRVLPGRR</sequence>